<evidence type="ECO:0000256" key="2">
    <source>
        <dbReference type="ARBA" id="ARBA00022475"/>
    </source>
</evidence>
<evidence type="ECO:0000256" key="4">
    <source>
        <dbReference type="ARBA" id="ARBA00022989"/>
    </source>
</evidence>
<keyword evidence="4 7" id="KW-1133">Transmembrane helix</keyword>
<evidence type="ECO:0000256" key="5">
    <source>
        <dbReference type="ARBA" id="ARBA00023136"/>
    </source>
</evidence>
<keyword evidence="2" id="KW-1003">Cell membrane</keyword>
<protein>
    <submittedName>
        <fullName evidence="9">Type II secretion system F family protein</fullName>
    </submittedName>
</protein>
<feature type="region of interest" description="Disordered" evidence="6">
    <location>
        <begin position="288"/>
        <end position="356"/>
    </location>
</feature>
<keyword evidence="3 7" id="KW-0812">Transmembrane</keyword>
<feature type="compositionally biased region" description="Low complexity" evidence="6">
    <location>
        <begin position="304"/>
        <end position="348"/>
    </location>
</feature>
<keyword evidence="10" id="KW-1185">Reference proteome</keyword>
<keyword evidence="5 7" id="KW-0472">Membrane</keyword>
<evidence type="ECO:0000256" key="7">
    <source>
        <dbReference type="SAM" id="Phobius"/>
    </source>
</evidence>
<evidence type="ECO:0000256" key="6">
    <source>
        <dbReference type="SAM" id="MobiDB-lite"/>
    </source>
</evidence>
<comment type="subcellular location">
    <subcellularLocation>
        <location evidence="1">Cell membrane</location>
        <topology evidence="1">Multi-pass membrane protein</topology>
    </subcellularLocation>
</comment>
<organism evidence="9 10">
    <name type="scientific">Actinotignum sanguinis</name>
    <dbReference type="NCBI Taxonomy" id="1445614"/>
    <lineage>
        <taxon>Bacteria</taxon>
        <taxon>Bacillati</taxon>
        <taxon>Actinomycetota</taxon>
        <taxon>Actinomycetes</taxon>
        <taxon>Actinomycetales</taxon>
        <taxon>Actinomycetaceae</taxon>
        <taxon>Actinotignum</taxon>
    </lineage>
</organism>
<evidence type="ECO:0000259" key="8">
    <source>
        <dbReference type="Pfam" id="PF00482"/>
    </source>
</evidence>
<feature type="domain" description="Type II secretion system protein GspF" evidence="8">
    <location>
        <begin position="114"/>
        <end position="237"/>
    </location>
</feature>
<evidence type="ECO:0000313" key="10">
    <source>
        <dbReference type="Proteomes" id="UP001219297"/>
    </source>
</evidence>
<reference evidence="9 10" key="1">
    <citation type="submission" date="2023-02" db="EMBL/GenBank/DDBJ databases">
        <title>Defining the Infant Male Urobiome and Moving Towards Mechanisms in Urobiome Research.</title>
        <authorList>
            <person name="Reasoner S."/>
            <person name="Flores V."/>
            <person name="Van Horn G."/>
            <person name="Morales G."/>
            <person name="Peard L."/>
            <person name="Abelson B."/>
            <person name="Manuel C."/>
            <person name="Lee J."/>
            <person name="Baker B."/>
            <person name="Williams T."/>
            <person name="Schmitz J."/>
            <person name="Clayton D."/>
            <person name="Hadjifrangiskou M."/>
        </authorList>
    </citation>
    <scope>NUCLEOTIDE SEQUENCE [LARGE SCALE GENOMIC DNA]</scope>
    <source>
        <strain evidence="9 10">AS1053</strain>
    </source>
</reference>
<name>A0ABT5V3D8_9ACTO</name>
<dbReference type="Pfam" id="PF00482">
    <property type="entry name" value="T2SSF"/>
    <property type="match status" value="1"/>
</dbReference>
<dbReference type="PANTHER" id="PTHR35007">
    <property type="entry name" value="INTEGRAL MEMBRANE PROTEIN-RELATED"/>
    <property type="match status" value="1"/>
</dbReference>
<dbReference type="InterPro" id="IPR018076">
    <property type="entry name" value="T2SS_GspF_dom"/>
</dbReference>
<feature type="transmembrane region" description="Helical" evidence="7">
    <location>
        <begin position="251"/>
        <end position="270"/>
    </location>
</feature>
<dbReference type="EMBL" id="JARBHI010000001">
    <property type="protein sequence ID" value="MDE1655497.1"/>
    <property type="molecule type" value="Genomic_DNA"/>
</dbReference>
<sequence length="356" mass="37951">MGLIVGAVIATGILTVIQALVTSNRSGRRERSGRRDRSGWPRRQRKPRITIPTRRLGMSVCCGLGLALGALLTTGHPFLAVAGGTVGTWLPFWHTRHAGRKARDAQRLAWPDRIDQLLSSLRAGRTVPEALLYLATRPDASPTLRFFATHLETTGSFETSLTRLKDAFRDPVTDRVLEILRLAVRYGGHDLPRVLESLALSLRAENRARGELLARQSWTVNGARVAALAPWLVLLLLSTRPGTREAFTSPTGTLILLAGLGTTLVAYALMTHLGRLPEEHRVLAAAPAPRGVSPRLSPPAGLDAASPAHAAAKPPSASLISSISTTSSTSTISTTSTAASTLPAPRCPGRGRRAAG</sequence>
<gene>
    <name evidence="9" type="ORF">PWJ81_00205</name>
</gene>
<evidence type="ECO:0000256" key="3">
    <source>
        <dbReference type="ARBA" id="ARBA00022692"/>
    </source>
</evidence>
<feature type="region of interest" description="Disordered" evidence="6">
    <location>
        <begin position="25"/>
        <end position="45"/>
    </location>
</feature>
<dbReference type="PANTHER" id="PTHR35007:SF2">
    <property type="entry name" value="PILUS ASSEMBLE PROTEIN"/>
    <property type="match status" value="1"/>
</dbReference>
<proteinExistence type="predicted"/>
<comment type="caution">
    <text evidence="9">The sequence shown here is derived from an EMBL/GenBank/DDBJ whole genome shotgun (WGS) entry which is preliminary data.</text>
</comment>
<evidence type="ECO:0000313" key="9">
    <source>
        <dbReference type="EMBL" id="MDE1655497.1"/>
    </source>
</evidence>
<feature type="compositionally biased region" description="Basic and acidic residues" evidence="6">
    <location>
        <begin position="27"/>
        <end position="39"/>
    </location>
</feature>
<evidence type="ECO:0000256" key="1">
    <source>
        <dbReference type="ARBA" id="ARBA00004651"/>
    </source>
</evidence>
<accession>A0ABT5V3D8</accession>
<dbReference type="Proteomes" id="UP001219297">
    <property type="component" value="Unassembled WGS sequence"/>
</dbReference>
<feature type="transmembrane region" description="Helical" evidence="7">
    <location>
        <begin position="218"/>
        <end position="239"/>
    </location>
</feature>